<feature type="domain" description="TRAM" evidence="5">
    <location>
        <begin position="1"/>
        <end position="45"/>
    </location>
</feature>
<evidence type="ECO:0000313" key="6">
    <source>
        <dbReference type="EMBL" id="MBM6919787.1"/>
    </source>
</evidence>
<evidence type="ECO:0000256" key="4">
    <source>
        <dbReference type="PROSITE-ProRule" id="PRU01024"/>
    </source>
</evidence>
<dbReference type="InterPro" id="IPR002792">
    <property type="entry name" value="TRAM_dom"/>
</dbReference>
<dbReference type="EMBL" id="JACJKY010000001">
    <property type="protein sequence ID" value="MBM6919787.1"/>
    <property type="molecule type" value="Genomic_DNA"/>
</dbReference>
<dbReference type="InterPro" id="IPR012340">
    <property type="entry name" value="NA-bd_OB-fold"/>
</dbReference>
<gene>
    <name evidence="6" type="primary">rlmD</name>
    <name evidence="6" type="ORF">H6A12_01220</name>
</gene>
<sequence length="436" mass="48071">MTNEGNGVGRIGQYAVFVPDTAVGDRCMIRLVKKNKSFGYGRLESVLVPSKTRVVPDCAQFKQCGGCSFRHISYEEECRLKQEMVADAFSRLGGILTPVSPIIKSERVNRYRNKAQYPFGLSKEKKVQCGFYARRSHRIIDSSSCALHPPVFDRIRETVSRYVQLHNISVYDEQTHSGILRHLYLRIGEQTNQIMVCFVCASPAAHLFSDLAQELTKKYPQVASVVLNVNPEKTNVILGKECITLAGSDTIEDILCGVRITLSPLSFYQVNRDQAEVLYQTALSCASLSKDDLLLDLYCGAGTIGLAAASQVKEVIGVEIVPEAIENAKENAVRNGISHASFYCADAKEAAKRFASSGIAPDVIVVDPPRKGLDREVIDAIQAMAPKRLVMVSCNPATAARDTRLLADGGYAVKEIIPVDMFPRTTHCECIVKMER</sequence>
<keyword evidence="7" id="KW-1185">Reference proteome</keyword>
<feature type="binding site" evidence="4">
    <location>
        <position position="269"/>
    </location>
    <ligand>
        <name>S-adenosyl-L-methionine</name>
        <dbReference type="ChEBI" id="CHEBI:59789"/>
    </ligand>
</feature>
<feature type="active site" description="Nucleophile" evidence="4">
    <location>
        <position position="394"/>
    </location>
</feature>
<keyword evidence="2 4" id="KW-0808">Transferase</keyword>
<feature type="binding site" evidence="4">
    <location>
        <position position="367"/>
    </location>
    <ligand>
        <name>S-adenosyl-L-methionine</name>
        <dbReference type="ChEBI" id="CHEBI:59789"/>
    </ligand>
</feature>
<dbReference type="PROSITE" id="PS51687">
    <property type="entry name" value="SAM_MT_RNA_M5U"/>
    <property type="match status" value="1"/>
</dbReference>
<dbReference type="Proteomes" id="UP000774750">
    <property type="component" value="Unassembled WGS sequence"/>
</dbReference>
<dbReference type="GO" id="GO:0070475">
    <property type="term" value="P:rRNA base methylation"/>
    <property type="evidence" value="ECO:0007669"/>
    <property type="project" value="TreeGrafter"/>
</dbReference>
<dbReference type="Gene3D" id="3.40.50.150">
    <property type="entry name" value="Vaccinia Virus protein VP39"/>
    <property type="match status" value="1"/>
</dbReference>
<evidence type="ECO:0000256" key="3">
    <source>
        <dbReference type="ARBA" id="ARBA00022691"/>
    </source>
</evidence>
<dbReference type="InterPro" id="IPR029063">
    <property type="entry name" value="SAM-dependent_MTases_sf"/>
</dbReference>
<feature type="binding site" evidence="4">
    <location>
        <position position="319"/>
    </location>
    <ligand>
        <name>S-adenosyl-L-methionine</name>
        <dbReference type="ChEBI" id="CHEBI:59789"/>
    </ligand>
</feature>
<dbReference type="SUPFAM" id="SSF53335">
    <property type="entry name" value="S-adenosyl-L-methionine-dependent methyltransferases"/>
    <property type="match status" value="1"/>
</dbReference>
<proteinExistence type="inferred from homology"/>
<feature type="binding site" evidence="4">
    <location>
        <position position="298"/>
    </location>
    <ligand>
        <name>S-adenosyl-L-methionine</name>
        <dbReference type="ChEBI" id="CHEBI:59789"/>
    </ligand>
</feature>
<keyword evidence="1 4" id="KW-0489">Methyltransferase</keyword>
<reference evidence="6" key="1">
    <citation type="submission" date="2020-08" db="EMBL/GenBank/DDBJ databases">
        <authorList>
            <person name="Cejkova D."/>
            <person name="Kubasova T."/>
            <person name="Jahodarova E."/>
            <person name="Rychlik I."/>
        </authorList>
    </citation>
    <scope>NUCLEOTIDE SEQUENCE</scope>
    <source>
        <strain evidence="6">An559</strain>
    </source>
</reference>
<reference evidence="6" key="2">
    <citation type="journal article" date="2021" name="Sci. Rep.">
        <title>The distribution of antibiotic resistance genes in chicken gut microbiota commensals.</title>
        <authorList>
            <person name="Juricova H."/>
            <person name="Matiasovicova J."/>
            <person name="Kubasova T."/>
            <person name="Cejkova D."/>
            <person name="Rychlik I."/>
        </authorList>
    </citation>
    <scope>NUCLEOTIDE SEQUENCE</scope>
    <source>
        <strain evidence="6">An559</strain>
    </source>
</reference>
<accession>A0A938X2V6</accession>
<dbReference type="PROSITE" id="PS50926">
    <property type="entry name" value="TRAM"/>
    <property type="match status" value="1"/>
</dbReference>
<evidence type="ECO:0000256" key="2">
    <source>
        <dbReference type="ARBA" id="ARBA00022679"/>
    </source>
</evidence>
<protein>
    <submittedName>
        <fullName evidence="6">23S rRNA (Uracil(1939)-C(5))-methyltransferase RlmD</fullName>
        <ecNumber evidence="6">2.1.1.190</ecNumber>
    </submittedName>
</protein>
<name>A0A938X2V6_9FIRM</name>
<organism evidence="6 7">
    <name type="scientific">Merdimmobilis hominis</name>
    <dbReference type="NCBI Taxonomy" id="2897707"/>
    <lineage>
        <taxon>Bacteria</taxon>
        <taxon>Bacillati</taxon>
        <taxon>Bacillota</taxon>
        <taxon>Clostridia</taxon>
        <taxon>Eubacteriales</taxon>
        <taxon>Oscillospiraceae</taxon>
        <taxon>Merdimmobilis</taxon>
    </lineage>
</organism>
<dbReference type="NCBIfam" id="TIGR00479">
    <property type="entry name" value="rumA"/>
    <property type="match status" value="1"/>
</dbReference>
<evidence type="ECO:0000259" key="5">
    <source>
        <dbReference type="PROSITE" id="PS50926"/>
    </source>
</evidence>
<dbReference type="FunFam" id="2.40.50.1070:FF:000003">
    <property type="entry name" value="23S rRNA (Uracil-5-)-methyltransferase RumA"/>
    <property type="match status" value="1"/>
</dbReference>
<dbReference type="SUPFAM" id="SSF50249">
    <property type="entry name" value="Nucleic acid-binding proteins"/>
    <property type="match status" value="1"/>
</dbReference>
<dbReference type="GO" id="GO:0070041">
    <property type="term" value="F:rRNA (uridine-C5-)-methyltransferase activity"/>
    <property type="evidence" value="ECO:0007669"/>
    <property type="project" value="TreeGrafter"/>
</dbReference>
<dbReference type="EC" id="2.1.1.190" evidence="6"/>
<dbReference type="Gene3D" id="2.40.50.140">
    <property type="entry name" value="Nucleic acid-binding proteins"/>
    <property type="match status" value="1"/>
</dbReference>
<dbReference type="AlphaFoldDB" id="A0A938X2V6"/>
<comment type="similarity">
    <text evidence="4">Belongs to the class I-like SAM-binding methyltransferase superfamily. RNA M5U methyltransferase family.</text>
</comment>
<dbReference type="FunFam" id="3.40.50.150:FF:000009">
    <property type="entry name" value="23S rRNA (Uracil(1939)-C(5))-methyltransferase RlmD"/>
    <property type="match status" value="1"/>
</dbReference>
<evidence type="ECO:0000256" key="1">
    <source>
        <dbReference type="ARBA" id="ARBA00022603"/>
    </source>
</evidence>
<dbReference type="PANTHER" id="PTHR11061">
    <property type="entry name" value="RNA M5U METHYLTRANSFERASE"/>
    <property type="match status" value="1"/>
</dbReference>
<dbReference type="CDD" id="cd02440">
    <property type="entry name" value="AdoMet_MTases"/>
    <property type="match status" value="1"/>
</dbReference>
<dbReference type="InterPro" id="IPR010280">
    <property type="entry name" value="U5_MeTrfase_fam"/>
</dbReference>
<dbReference type="Pfam" id="PF05958">
    <property type="entry name" value="tRNA_U5-meth_tr"/>
    <property type="match status" value="1"/>
</dbReference>
<dbReference type="PANTHER" id="PTHR11061:SF30">
    <property type="entry name" value="TRNA (URACIL(54)-C(5))-METHYLTRANSFERASE"/>
    <property type="match status" value="1"/>
</dbReference>
<keyword evidence="3 4" id="KW-0949">S-adenosyl-L-methionine</keyword>
<dbReference type="Gene3D" id="2.40.50.1070">
    <property type="match status" value="1"/>
</dbReference>
<evidence type="ECO:0000313" key="7">
    <source>
        <dbReference type="Proteomes" id="UP000774750"/>
    </source>
</evidence>
<comment type="caution">
    <text evidence="6">The sequence shown here is derived from an EMBL/GenBank/DDBJ whole genome shotgun (WGS) entry which is preliminary data.</text>
</comment>